<organism evidence="3 4">
    <name type="scientific">Nannocystis punicea</name>
    <dbReference type="NCBI Taxonomy" id="2995304"/>
    <lineage>
        <taxon>Bacteria</taxon>
        <taxon>Pseudomonadati</taxon>
        <taxon>Myxococcota</taxon>
        <taxon>Polyangia</taxon>
        <taxon>Nannocystales</taxon>
        <taxon>Nannocystaceae</taxon>
        <taxon>Nannocystis</taxon>
    </lineage>
</organism>
<dbReference type="EMBL" id="CP114040">
    <property type="protein sequence ID" value="WAS98163.1"/>
    <property type="molecule type" value="Genomic_DNA"/>
</dbReference>
<dbReference type="NCBIfam" id="TIGR03901">
    <property type="entry name" value="MYXO-CTERM"/>
    <property type="match status" value="1"/>
</dbReference>
<dbReference type="InterPro" id="IPR024038">
    <property type="entry name" value="MYXO-CTERM"/>
</dbReference>
<keyword evidence="2" id="KW-0732">Signal</keyword>
<name>A0ABY7HGC9_9BACT</name>
<proteinExistence type="predicted"/>
<reference evidence="3" key="1">
    <citation type="submission" date="2022-11" db="EMBL/GenBank/DDBJ databases">
        <title>Minimal conservation of predation-associated metabolite biosynthetic gene clusters underscores biosynthetic potential of Myxococcota including descriptions for ten novel species: Archangium lansinium sp. nov., Myxococcus landrumus sp. nov., Nannocystis bai.</title>
        <authorList>
            <person name="Ahearne A."/>
            <person name="Stevens C."/>
            <person name="Dowd S."/>
        </authorList>
    </citation>
    <scope>NUCLEOTIDE SEQUENCE</scope>
    <source>
        <strain evidence="3">Fl3</strain>
    </source>
</reference>
<feature type="compositionally biased region" description="Low complexity" evidence="1">
    <location>
        <begin position="132"/>
        <end position="144"/>
    </location>
</feature>
<keyword evidence="4" id="KW-1185">Reference proteome</keyword>
<gene>
    <name evidence="3" type="ORF">O0S08_18645</name>
</gene>
<evidence type="ECO:0000313" key="3">
    <source>
        <dbReference type="EMBL" id="WAS98163.1"/>
    </source>
</evidence>
<feature type="chain" id="PRO_5045936887" evidence="2">
    <location>
        <begin position="28"/>
        <end position="182"/>
    </location>
</feature>
<accession>A0ABY7HGC9</accession>
<protein>
    <submittedName>
        <fullName evidence="3">MYXO-CTERM sorting domain-containing protein</fullName>
    </submittedName>
</protein>
<evidence type="ECO:0000256" key="1">
    <source>
        <dbReference type="SAM" id="MobiDB-lite"/>
    </source>
</evidence>
<sequence>MTWSLQRKLSVVAATLLLATASRSAHADAISEPPSCPEGTTPGGCHGGEYCDPNTCVDDSNCSEGKVCMEVERCADTVSCGGGLTSTGGGYTADNVLGACGEGDSCAVGTCRSFKLCVSETGQTTGDGTGTSQGSDSDSASGGTPPKKDGCEGCRAGDDGALPLLALGLLGLVIRRRSQRRS</sequence>
<evidence type="ECO:0000256" key="2">
    <source>
        <dbReference type="SAM" id="SignalP"/>
    </source>
</evidence>
<dbReference type="Proteomes" id="UP001164459">
    <property type="component" value="Chromosome"/>
</dbReference>
<feature type="signal peptide" evidence="2">
    <location>
        <begin position="1"/>
        <end position="27"/>
    </location>
</feature>
<evidence type="ECO:0000313" key="4">
    <source>
        <dbReference type="Proteomes" id="UP001164459"/>
    </source>
</evidence>
<feature type="region of interest" description="Disordered" evidence="1">
    <location>
        <begin position="123"/>
        <end position="154"/>
    </location>
</feature>
<dbReference type="RefSeq" id="WP_269040530.1">
    <property type="nucleotide sequence ID" value="NZ_CP114040.1"/>
</dbReference>